<proteinExistence type="predicted"/>
<evidence type="ECO:0000313" key="2">
    <source>
        <dbReference type="Proteomes" id="UP000654913"/>
    </source>
</evidence>
<dbReference type="KEGG" id="apuu:APUU_40379S"/>
<protein>
    <submittedName>
        <fullName evidence="1">Uncharacterized protein</fullName>
    </submittedName>
</protein>
<keyword evidence="2" id="KW-1185">Reference proteome</keyword>
<name>A0A7R8ANU4_9EURO</name>
<dbReference type="AlphaFoldDB" id="A0A7R8ANU4"/>
<reference evidence="1" key="2">
    <citation type="submission" date="2021-02" db="EMBL/GenBank/DDBJ databases">
        <title>Aspergillus puulaauensis MK2 genome sequence.</title>
        <authorList>
            <person name="Futagami T."/>
            <person name="Mori K."/>
            <person name="Kadooka C."/>
            <person name="Tanaka T."/>
        </authorList>
    </citation>
    <scope>NUCLEOTIDE SEQUENCE</scope>
    <source>
        <strain evidence="1">MK2</strain>
    </source>
</reference>
<evidence type="ECO:0000313" key="1">
    <source>
        <dbReference type="EMBL" id="BCS23935.1"/>
    </source>
</evidence>
<accession>A0A7R8ANU4</accession>
<sequence>MAQAKRIILRISEADLNHQDLHEAVRVYLRAKNRPVDELTQHRHFIHIQPPSPDIPQEDPKIHIVIDLEKDLHSGSGPLGPEFPHELYRIRRVDGEMKLGEFRDGLWYRNFLAKVRQFTDELYPWGCTTHDLRVAQGTANVSRLEGC</sequence>
<reference evidence="1" key="1">
    <citation type="submission" date="2021-01" db="EMBL/GenBank/DDBJ databases">
        <authorList>
            <consortium name="Aspergillus puulaauensis MK2 genome sequencing consortium"/>
            <person name="Kazuki M."/>
            <person name="Futagami T."/>
        </authorList>
    </citation>
    <scope>NUCLEOTIDE SEQUENCE</scope>
    <source>
        <strain evidence="1">MK2</strain>
    </source>
</reference>
<dbReference type="GeneID" id="64973940"/>
<dbReference type="EMBL" id="AP024446">
    <property type="protein sequence ID" value="BCS23935.1"/>
    <property type="molecule type" value="Genomic_DNA"/>
</dbReference>
<organism evidence="1 2">
    <name type="scientific">Aspergillus puulaauensis</name>
    <dbReference type="NCBI Taxonomy" id="1220207"/>
    <lineage>
        <taxon>Eukaryota</taxon>
        <taxon>Fungi</taxon>
        <taxon>Dikarya</taxon>
        <taxon>Ascomycota</taxon>
        <taxon>Pezizomycotina</taxon>
        <taxon>Eurotiomycetes</taxon>
        <taxon>Eurotiomycetidae</taxon>
        <taxon>Eurotiales</taxon>
        <taxon>Aspergillaceae</taxon>
        <taxon>Aspergillus</taxon>
    </lineage>
</organism>
<dbReference type="Proteomes" id="UP000654913">
    <property type="component" value="Chromosome 4"/>
</dbReference>
<gene>
    <name evidence="1" type="ORF">APUU_40379S</name>
</gene>
<dbReference type="RefSeq" id="XP_041556129.1">
    <property type="nucleotide sequence ID" value="XM_041703444.1"/>
</dbReference>
<dbReference type="OrthoDB" id="4493540at2759"/>